<evidence type="ECO:0000313" key="2">
    <source>
        <dbReference type="EMBL" id="MBB6328248.1"/>
    </source>
</evidence>
<evidence type="ECO:0000313" key="3">
    <source>
        <dbReference type="Proteomes" id="UP000588604"/>
    </source>
</evidence>
<dbReference type="Gene3D" id="2.60.40.2340">
    <property type="match status" value="1"/>
</dbReference>
<dbReference type="PROSITE" id="PS51257">
    <property type="entry name" value="PROKAR_LIPOPROTEIN"/>
    <property type="match status" value="1"/>
</dbReference>
<gene>
    <name evidence="2" type="ORF">FHS59_003891</name>
</gene>
<protein>
    <recommendedName>
        <fullName evidence="1">Putative carbohydrate metabolism domain-containing protein</fullName>
    </recommendedName>
</protein>
<dbReference type="Proteomes" id="UP000588604">
    <property type="component" value="Unassembled WGS sequence"/>
</dbReference>
<dbReference type="AlphaFoldDB" id="A0A841N021"/>
<keyword evidence="3" id="KW-1185">Reference proteome</keyword>
<evidence type="ECO:0000259" key="1">
    <source>
        <dbReference type="Pfam" id="PF13201"/>
    </source>
</evidence>
<dbReference type="InterPro" id="IPR025112">
    <property type="entry name" value="PCMD"/>
</dbReference>
<sequence length="351" mass="38093">MKNIIALICTAFLLQSCIKEEPKNPEADILSFQLDESLLTGKTVINQSNNTIQLFLTGEAFDSGVAPIIEISPNASISPNSLDSIHFDNGPVEYVVTSQAGFNKKTYTVEVANVGNWTFDFEDWKAHPDDKYEYPFESNGSEIWTSGNPGVALSGIPKIASAYPTRSTTDAYSGSKAAEIVTIPGTELSEFLGIYLYAGSLFMGDFNSSVVLINPLSATEFGEPYIGTPDRFVGYYKYTPGNTFQDENKNPVSGKVDECSLYAVLFTGPERLNGSNINTSDKVIATAKLPDGSARAEYTKFDIPFIYKADWDSTATNLMVAIVASSSSEGDRYRGALGSRLVVDSLAIVPR</sequence>
<reference evidence="2 3" key="1">
    <citation type="submission" date="2020-08" db="EMBL/GenBank/DDBJ databases">
        <title>Genomic Encyclopedia of Type Strains, Phase IV (KMG-IV): sequencing the most valuable type-strain genomes for metagenomic binning, comparative biology and taxonomic classification.</title>
        <authorList>
            <person name="Goeker M."/>
        </authorList>
    </citation>
    <scope>NUCLEOTIDE SEQUENCE [LARGE SCALE GENOMIC DNA]</scope>
    <source>
        <strain evidence="2 3">DSM 102044</strain>
    </source>
</reference>
<proteinExistence type="predicted"/>
<dbReference type="InterPro" id="IPR038653">
    <property type="entry name" value="Put_CMD_sf"/>
</dbReference>
<feature type="domain" description="Putative carbohydrate metabolism" evidence="1">
    <location>
        <begin position="120"/>
        <end position="349"/>
    </location>
</feature>
<dbReference type="EMBL" id="JACIJO010000003">
    <property type="protein sequence ID" value="MBB6328248.1"/>
    <property type="molecule type" value="Genomic_DNA"/>
</dbReference>
<dbReference type="Pfam" id="PF13201">
    <property type="entry name" value="PCMD"/>
    <property type="match status" value="1"/>
</dbReference>
<accession>A0A841N021</accession>
<comment type="caution">
    <text evidence="2">The sequence shown here is derived from an EMBL/GenBank/DDBJ whole genome shotgun (WGS) entry which is preliminary data.</text>
</comment>
<organism evidence="2 3">
    <name type="scientific">Algoriphagus iocasae</name>
    <dbReference type="NCBI Taxonomy" id="1836499"/>
    <lineage>
        <taxon>Bacteria</taxon>
        <taxon>Pseudomonadati</taxon>
        <taxon>Bacteroidota</taxon>
        <taxon>Cytophagia</taxon>
        <taxon>Cytophagales</taxon>
        <taxon>Cyclobacteriaceae</taxon>
        <taxon>Algoriphagus</taxon>
    </lineage>
</organism>
<name>A0A841N021_9BACT</name>
<dbReference type="Gene3D" id="2.60.120.890">
    <property type="entry name" value="BT2081, beta-jelly-roll domain"/>
    <property type="match status" value="1"/>
</dbReference>
<dbReference type="RefSeq" id="WP_184497043.1">
    <property type="nucleotide sequence ID" value="NZ_JACIJO010000003.1"/>
</dbReference>